<evidence type="ECO:0000313" key="3">
    <source>
        <dbReference type="Proteomes" id="UP000262621"/>
    </source>
</evidence>
<feature type="region of interest" description="Disordered" evidence="1">
    <location>
        <begin position="106"/>
        <end position="159"/>
    </location>
</feature>
<comment type="caution">
    <text evidence="2">The sequence shown here is derived from an EMBL/GenBank/DDBJ whole genome shotgun (WGS) entry which is preliminary data.</text>
</comment>
<sequence length="166" mass="18439">MLRRIGFGDDAPLVFALVFNSVMTTIMMADERRAHSDDGARDHAAIIEVLRSAAPTRSAREMVSFVEPFTYHNEESERAQDAYYVLSSTLCSTDWKLAAARSPSTAAAGSTTLPISVNGPGQNRPEDPPWRAQKRPGTGNRHPSMDRVYRRHASPDRDHQAFLRVA</sequence>
<dbReference type="AlphaFoldDB" id="A0A372G037"/>
<gene>
    <name evidence="2" type="ORF">D0Q02_11135</name>
</gene>
<accession>A0A372G037</accession>
<feature type="compositionally biased region" description="Basic and acidic residues" evidence="1">
    <location>
        <begin position="143"/>
        <end position="159"/>
    </location>
</feature>
<evidence type="ECO:0000256" key="1">
    <source>
        <dbReference type="SAM" id="MobiDB-lite"/>
    </source>
</evidence>
<proteinExistence type="predicted"/>
<protein>
    <submittedName>
        <fullName evidence="2">Uncharacterized protein</fullName>
    </submittedName>
</protein>
<dbReference type="EMBL" id="QVFU01000009">
    <property type="protein sequence ID" value="RFS46333.1"/>
    <property type="molecule type" value="Genomic_DNA"/>
</dbReference>
<name>A0A372G037_9ACTN</name>
<organism evidence="2 3">
    <name type="scientific">Micromonospora craniellae</name>
    <dbReference type="NCBI Taxonomy" id="2294034"/>
    <lineage>
        <taxon>Bacteria</taxon>
        <taxon>Bacillati</taxon>
        <taxon>Actinomycetota</taxon>
        <taxon>Actinomycetes</taxon>
        <taxon>Micromonosporales</taxon>
        <taxon>Micromonosporaceae</taxon>
        <taxon>Micromonospora</taxon>
    </lineage>
</organism>
<evidence type="ECO:0000313" key="2">
    <source>
        <dbReference type="EMBL" id="RFS46333.1"/>
    </source>
</evidence>
<dbReference type="Proteomes" id="UP000262621">
    <property type="component" value="Unassembled WGS sequence"/>
</dbReference>
<reference evidence="2 3" key="1">
    <citation type="submission" date="2018-08" db="EMBL/GenBank/DDBJ databases">
        <title>Verrucosispora craniellae sp. nov., isolated from a marine sponge in the South China Sea.</title>
        <authorList>
            <person name="Li L."/>
            <person name="Lin H.W."/>
        </authorList>
    </citation>
    <scope>NUCLEOTIDE SEQUENCE [LARGE SCALE GENOMIC DNA]</scope>
    <source>
        <strain evidence="2 3">LHW63014</strain>
    </source>
</reference>
<keyword evidence="3" id="KW-1185">Reference proteome</keyword>